<keyword evidence="2" id="KW-0489">Methyltransferase</keyword>
<organism evidence="2 3">
    <name type="scientific">Thermodesulfovibrio yellowstonii (strain ATCC 51303 / DSM 11347 / YP87)</name>
    <dbReference type="NCBI Taxonomy" id="289376"/>
    <lineage>
        <taxon>Bacteria</taxon>
        <taxon>Pseudomonadati</taxon>
        <taxon>Nitrospirota</taxon>
        <taxon>Thermodesulfovibrionia</taxon>
        <taxon>Thermodesulfovibrionales</taxon>
        <taxon>Thermodesulfovibrionaceae</taxon>
        <taxon>Thermodesulfovibrio</taxon>
    </lineage>
</organism>
<dbReference type="CDD" id="cd02440">
    <property type="entry name" value="AdoMet_MTases"/>
    <property type="match status" value="1"/>
</dbReference>
<dbReference type="Gene3D" id="3.40.50.150">
    <property type="entry name" value="Vaccinia Virus protein VP39"/>
    <property type="match status" value="1"/>
</dbReference>
<gene>
    <name evidence="2" type="ordered locus">THEYE_A1858</name>
</gene>
<dbReference type="EnsemblBacteria" id="ACI21014">
    <property type="protein sequence ID" value="ACI21014"/>
    <property type="gene ID" value="THEYE_A1858"/>
</dbReference>
<name>B5YHR2_THEYD</name>
<dbReference type="InParanoid" id="B5YHR2"/>
<dbReference type="GO" id="GO:0008168">
    <property type="term" value="F:methyltransferase activity"/>
    <property type="evidence" value="ECO:0000318"/>
    <property type="project" value="GO_Central"/>
</dbReference>
<sequence>MSIDEPFESYATQYDAWYDSERGKILYENEKKCLKKLINDCNGKVLEVGVGTGRFAVLAEEAFGVDVAEAPLRIAKLRGIRVIKAKAEELPFRDKVFSCVMLIVTLCFVKDPLLALKEAKRVLKEEGKVIIGDVFLDSEWGKLYAQKKKEGHLFYKLANFYSFENFKKIVSLVGLKIKRVFGTLKKSPFDEPSPEESEAIADDISSYGFVCVELTK</sequence>
<dbReference type="GO" id="GO:0032259">
    <property type="term" value="P:methylation"/>
    <property type="evidence" value="ECO:0007669"/>
    <property type="project" value="UniProtKB-KW"/>
</dbReference>
<reference evidence="2 3" key="2">
    <citation type="journal article" date="2015" name="Genome Announc.">
        <title>Genome Sequence of the Sulfate-Reducing Thermophilic Bacterium Thermodesulfovibrio yellowstonii Strain DSM 11347T (Phylum Nitrospirae).</title>
        <authorList>
            <person name="Bhatnagar S."/>
            <person name="Badger J.H."/>
            <person name="Madupu R."/>
            <person name="Khouri H.M."/>
            <person name="O'Connor E.M."/>
            <person name="Robb F.T."/>
            <person name="Ward N.L."/>
            <person name="Eisen J.A."/>
        </authorList>
    </citation>
    <scope>NUCLEOTIDE SEQUENCE [LARGE SCALE GENOMIC DNA]</scope>
    <source>
        <strain evidence="3">ATCC 51303 / DSM 11347 / YP87</strain>
    </source>
</reference>
<dbReference type="InterPro" id="IPR050508">
    <property type="entry name" value="Methyltransf_Superfamily"/>
</dbReference>
<dbReference type="Proteomes" id="UP000000718">
    <property type="component" value="Chromosome"/>
</dbReference>
<dbReference type="PANTHER" id="PTHR42912:SF80">
    <property type="entry name" value="METHYLTRANSFERASE DOMAIN-CONTAINING PROTEIN"/>
    <property type="match status" value="1"/>
</dbReference>
<dbReference type="Pfam" id="PF08241">
    <property type="entry name" value="Methyltransf_11"/>
    <property type="match status" value="1"/>
</dbReference>
<evidence type="ECO:0000313" key="3">
    <source>
        <dbReference type="Proteomes" id="UP000000718"/>
    </source>
</evidence>
<dbReference type="AlphaFoldDB" id="B5YHR2"/>
<dbReference type="OrthoDB" id="9772751at2"/>
<keyword evidence="3" id="KW-1185">Reference proteome</keyword>
<dbReference type="GO" id="GO:0008757">
    <property type="term" value="F:S-adenosylmethionine-dependent methyltransferase activity"/>
    <property type="evidence" value="ECO:0007669"/>
    <property type="project" value="InterPro"/>
</dbReference>
<proteinExistence type="predicted"/>
<dbReference type="eggNOG" id="COG2226">
    <property type="taxonomic scope" value="Bacteria"/>
</dbReference>
<evidence type="ECO:0000313" key="2">
    <source>
        <dbReference type="EMBL" id="ACI21014.1"/>
    </source>
</evidence>
<dbReference type="RefSeq" id="WP_012545742.1">
    <property type="nucleotide sequence ID" value="NC_011296.1"/>
</dbReference>
<dbReference type="PATRIC" id="fig|289376.4.peg.1811"/>
<dbReference type="STRING" id="289376.THEYE_A1858"/>
<accession>B5YHR2</accession>
<feature type="domain" description="Methyltransferase type 11" evidence="1">
    <location>
        <begin position="46"/>
        <end position="131"/>
    </location>
</feature>
<dbReference type="InterPro" id="IPR029063">
    <property type="entry name" value="SAM-dependent_MTases_sf"/>
</dbReference>
<dbReference type="KEGG" id="tye:THEYE_A1858"/>
<reference evidence="3" key="1">
    <citation type="submission" date="2008-08" db="EMBL/GenBank/DDBJ databases">
        <title>The complete genome sequence of Thermodesulfovibrio yellowstonii strain ATCC 51303 / DSM 11347 / YP87.</title>
        <authorList>
            <person name="Dodson R.J."/>
            <person name="Durkin A.S."/>
            <person name="Wu M."/>
            <person name="Eisen J."/>
            <person name="Sutton G."/>
        </authorList>
    </citation>
    <scope>NUCLEOTIDE SEQUENCE [LARGE SCALE GENOMIC DNA]</scope>
    <source>
        <strain evidence="3">ATCC 51303 / DSM 11347 / YP87</strain>
    </source>
</reference>
<dbReference type="HOGENOM" id="CLU_037990_14_1_0"/>
<keyword evidence="2" id="KW-0808">Transferase</keyword>
<dbReference type="InterPro" id="IPR013216">
    <property type="entry name" value="Methyltransf_11"/>
</dbReference>
<dbReference type="SUPFAM" id="SSF53335">
    <property type="entry name" value="S-adenosyl-L-methionine-dependent methyltransferases"/>
    <property type="match status" value="1"/>
</dbReference>
<dbReference type="PANTHER" id="PTHR42912">
    <property type="entry name" value="METHYLTRANSFERASE"/>
    <property type="match status" value="1"/>
</dbReference>
<protein>
    <submittedName>
        <fullName evidence="2">SAM-dependent methyltransferase, UbiE/COQ5 family</fullName>
    </submittedName>
</protein>
<dbReference type="EMBL" id="CP001147">
    <property type="protein sequence ID" value="ACI21014.1"/>
    <property type="molecule type" value="Genomic_DNA"/>
</dbReference>
<evidence type="ECO:0000259" key="1">
    <source>
        <dbReference type="Pfam" id="PF08241"/>
    </source>
</evidence>